<dbReference type="PRINTS" id="PR00420">
    <property type="entry name" value="RNGMNOXGNASE"/>
</dbReference>
<keyword evidence="1" id="KW-0560">Oxidoreductase</keyword>
<reference evidence="4 5" key="1">
    <citation type="submission" date="2017-06" db="EMBL/GenBank/DDBJ databases">
        <authorList>
            <person name="Kim H.J."/>
            <person name="Triplett B.A."/>
        </authorList>
    </citation>
    <scope>NUCLEOTIDE SEQUENCE [LARGE SCALE GENOMIC DNA]</scope>
    <source>
        <strain evidence="4 5">DSM 14713</strain>
    </source>
</reference>
<dbReference type="InterPro" id="IPR006905">
    <property type="entry name" value="Flavin_halogenase"/>
</dbReference>
<dbReference type="KEGG" id="mbd:MEBOL_007649"/>
<name>A0A250ISB4_9BACT</name>
<protein>
    <submittedName>
        <fullName evidence="4">FAD-binding protein</fullName>
    </submittedName>
</protein>
<evidence type="ECO:0000313" key="4">
    <source>
        <dbReference type="EMBL" id="ATB34148.1"/>
    </source>
</evidence>
<keyword evidence="2" id="KW-0503">Monooxygenase</keyword>
<dbReference type="Pfam" id="PF04820">
    <property type="entry name" value="Trp_halogenase"/>
    <property type="match status" value="1"/>
</dbReference>
<dbReference type="SUPFAM" id="SSF51905">
    <property type="entry name" value="FAD/NAD(P)-binding domain"/>
    <property type="match status" value="1"/>
</dbReference>
<dbReference type="GO" id="GO:0004497">
    <property type="term" value="F:monooxygenase activity"/>
    <property type="evidence" value="ECO:0007669"/>
    <property type="project" value="UniProtKB-KW"/>
</dbReference>
<dbReference type="InterPro" id="IPR050816">
    <property type="entry name" value="Flavin-dep_Halogenase_NPB"/>
</dbReference>
<dbReference type="Pfam" id="PF07992">
    <property type="entry name" value="Pyr_redox_2"/>
    <property type="match status" value="1"/>
</dbReference>
<accession>A0A250ISB4</accession>
<dbReference type="Proteomes" id="UP000217289">
    <property type="component" value="Chromosome"/>
</dbReference>
<gene>
    <name evidence="4" type="ORF">MEBOL_007649</name>
</gene>
<feature type="domain" description="FAD/NAD(P)-binding" evidence="3">
    <location>
        <begin position="9"/>
        <end position="42"/>
    </location>
</feature>
<dbReference type="SMR" id="A0A250ISB4"/>
<dbReference type="PANTHER" id="PTHR43747:SF5">
    <property type="entry name" value="FAD-BINDING DOMAIN-CONTAINING PROTEIN"/>
    <property type="match status" value="1"/>
</dbReference>
<dbReference type="InterPro" id="IPR023753">
    <property type="entry name" value="FAD/NAD-binding_dom"/>
</dbReference>
<dbReference type="AlphaFoldDB" id="A0A250ISB4"/>
<keyword evidence="5" id="KW-1185">Reference proteome</keyword>
<sequence length="502" mass="55296">MLNIPASTKVLVLGGGPAGSTAASFLARAGVEVTLIEREMFPRYHIGESLLPSCLEIADLIGARQKIEAKGFVKKPGAYLEWGREKWSLDFGELQGQHTYSFQVDRSEFDELLLRHSEEQGVRVFEGVEVKSIENNAEGRPVKAVWAVHGDESQTGEISFDYLIDASGRHGVMSTRYLRNRQFHKVFQNIAVWGYWEGTQKGADYRDGAIAVGSIPDGWIWAIPMSGGKTSVGVVVHKDSFQAQKREADTAKIYEDAIASCPLIQRVCSGAKLVTGLKTESDYSYAAESFCGPGYFLCGDAACFLDPLLSTGVHLAMLSAMLSAAAITSVVSGEVSEQEAQSFFEKSYRQAYLRFLVFVSVFYDQRCGKDNYFKEAERLSQYEKDPSRLKQAFLNLVSGLEDLSSAEQATSHLIGEMSRRVTENLTLRKDKSTLASGSEEIKGRAQDNARFFDGVEGIPVMTPEGAIDGLYVVLKPRFGLGRFVATVEASSIVNVKKEEVRL</sequence>
<evidence type="ECO:0000256" key="2">
    <source>
        <dbReference type="ARBA" id="ARBA00023033"/>
    </source>
</evidence>
<dbReference type="PANTHER" id="PTHR43747">
    <property type="entry name" value="FAD-BINDING PROTEIN"/>
    <property type="match status" value="1"/>
</dbReference>
<dbReference type="Gene3D" id="3.50.50.60">
    <property type="entry name" value="FAD/NAD(P)-binding domain"/>
    <property type="match status" value="1"/>
</dbReference>
<dbReference type="EMBL" id="CP022163">
    <property type="protein sequence ID" value="ATB34148.1"/>
    <property type="molecule type" value="Genomic_DNA"/>
</dbReference>
<organism evidence="4 5">
    <name type="scientific">Melittangium boletus DSM 14713</name>
    <dbReference type="NCBI Taxonomy" id="1294270"/>
    <lineage>
        <taxon>Bacteria</taxon>
        <taxon>Pseudomonadati</taxon>
        <taxon>Myxococcota</taxon>
        <taxon>Myxococcia</taxon>
        <taxon>Myxococcales</taxon>
        <taxon>Cystobacterineae</taxon>
        <taxon>Archangiaceae</taxon>
        <taxon>Melittangium</taxon>
    </lineage>
</organism>
<dbReference type="OrthoDB" id="9799983at2"/>
<proteinExistence type="predicted"/>
<evidence type="ECO:0000259" key="3">
    <source>
        <dbReference type="Pfam" id="PF07992"/>
    </source>
</evidence>
<evidence type="ECO:0000256" key="1">
    <source>
        <dbReference type="ARBA" id="ARBA00023002"/>
    </source>
</evidence>
<dbReference type="InterPro" id="IPR036188">
    <property type="entry name" value="FAD/NAD-bd_sf"/>
</dbReference>
<evidence type="ECO:0000313" key="5">
    <source>
        <dbReference type="Proteomes" id="UP000217289"/>
    </source>
</evidence>
<dbReference type="RefSeq" id="WP_095982085.1">
    <property type="nucleotide sequence ID" value="NZ_CP022163.1"/>
</dbReference>